<reference evidence="2" key="3">
    <citation type="submission" date="2021-06" db="EMBL/GenBank/DDBJ databases">
        <title>Updating the genus Pseudomonas: Description of 43 new species and partition of the Pseudomonas putida group.</title>
        <authorList>
            <person name="Girard L."/>
            <person name="Lood C."/>
            <person name="Vandamme P."/>
            <person name="Rokni-Zadeh H."/>
            <person name="Van Noort V."/>
            <person name="Hofte M."/>
            <person name="Lavigne R."/>
            <person name="De Mot R."/>
        </authorList>
    </citation>
    <scope>NUCLEOTIDE SEQUENCE</scope>
    <source>
        <strain evidence="2">SWRI153</strain>
    </source>
</reference>
<organism evidence="1">
    <name type="scientific">Pseudomonas khorasanensis</name>
    <dbReference type="NCBI Taxonomy" id="2745508"/>
    <lineage>
        <taxon>Bacteria</taxon>
        <taxon>Pseudomonadati</taxon>
        <taxon>Pseudomonadota</taxon>
        <taxon>Gammaproteobacteria</taxon>
        <taxon>Pseudomonadales</taxon>
        <taxon>Pseudomonadaceae</taxon>
        <taxon>Pseudomonas</taxon>
    </lineage>
</organism>
<dbReference type="AlphaFoldDB" id="A0A923JHV2"/>
<dbReference type="RefSeq" id="WP_186533285.1">
    <property type="nucleotide sequence ID" value="NZ_JABWQP020000011.1"/>
</dbReference>
<comment type="caution">
    <text evidence="1">The sequence shown here is derived from an EMBL/GenBank/DDBJ whole genome shotgun (WGS) entry which is preliminary data.</text>
</comment>
<sequence length="86" mass="9795">MDDWLERPVYGISYYGIPNFVQALCRTGYLEADGFSLERCVGILDPAPHPSPLPLGEGEREPIFVLFKIELDLVLERELIFVLLKT</sequence>
<name>A0A923JHV2_9PSED</name>
<accession>A0A923JHV2</accession>
<dbReference type="Proteomes" id="UP000648816">
    <property type="component" value="Unassembled WGS sequence"/>
</dbReference>
<gene>
    <name evidence="2" type="ORF">HU727_020585</name>
    <name evidence="1" type="ORF">HU727_18940</name>
</gene>
<keyword evidence="3" id="KW-1185">Reference proteome</keyword>
<proteinExistence type="predicted"/>
<dbReference type="EMBL" id="JABWQP010000011">
    <property type="protein sequence ID" value="MBC3343718.1"/>
    <property type="molecule type" value="Genomic_DNA"/>
</dbReference>
<evidence type="ECO:0000313" key="3">
    <source>
        <dbReference type="Proteomes" id="UP000648816"/>
    </source>
</evidence>
<dbReference type="EMBL" id="JABWQP020000011">
    <property type="protein sequence ID" value="MBV4487988.1"/>
    <property type="molecule type" value="Genomic_DNA"/>
</dbReference>
<reference evidence="1" key="2">
    <citation type="submission" date="2020-07" db="EMBL/GenBank/DDBJ databases">
        <authorList>
            <person name="Lood C."/>
            <person name="Girard L."/>
        </authorList>
    </citation>
    <scope>NUCLEOTIDE SEQUENCE</scope>
    <source>
        <strain evidence="1">SWRI153</strain>
    </source>
</reference>
<evidence type="ECO:0000313" key="2">
    <source>
        <dbReference type="EMBL" id="MBV4487988.1"/>
    </source>
</evidence>
<evidence type="ECO:0000313" key="1">
    <source>
        <dbReference type="EMBL" id="MBC3343718.1"/>
    </source>
</evidence>
<reference evidence="1 3" key="1">
    <citation type="journal article" date="2020" name="Microorganisms">
        <title>Reliable Identification of Environmental Pseudomonas Isolates Using the rpoD Gene.</title>
        <authorList>
            <consortium name="The Broad Institute Genome Sequencing Platform"/>
            <person name="Girard L."/>
            <person name="Lood C."/>
            <person name="Rokni-Zadeh H."/>
            <person name="van Noort V."/>
            <person name="Lavigne R."/>
            <person name="De Mot R."/>
        </authorList>
    </citation>
    <scope>NUCLEOTIDE SEQUENCE</scope>
    <source>
        <strain evidence="1 3">SWRI153</strain>
    </source>
</reference>
<protein>
    <submittedName>
        <fullName evidence="1">Uncharacterized protein</fullName>
    </submittedName>
</protein>